<keyword evidence="1" id="KW-0547">Nucleotide-binding</keyword>
<keyword evidence="4" id="KW-1185">Reference proteome</keyword>
<dbReference type="NCBIfam" id="TIGR02058">
    <property type="entry name" value="lin0512_fam"/>
    <property type="match status" value="1"/>
</dbReference>
<sequence length="207" mass="21888">MLAQRYSSVVATTRAAVSASGARSGARQTAFKPACVPARNPKPADLFSGLSGNSLSADPARRGQRVTTGVGPRFDAVVSRPPPTEGMGMNHVLFVEIGMGADQHGQDATKAAVRACRNAIEFNSIPSIRQIVPGGYDNMKLHIQIGVPKGAVLDLEKIRRVFPYGQICEPIEVVEGGLMARSGIKIPEMGDKSDEFVIAVAAITIGY</sequence>
<dbReference type="PANTHER" id="PTHR34784">
    <property type="entry name" value="50S RIBOSOMAL PROTEIN L34"/>
    <property type="match status" value="1"/>
</dbReference>
<dbReference type="AlphaFoldDB" id="C1FIY6"/>
<evidence type="ECO:0000256" key="2">
    <source>
        <dbReference type="ARBA" id="ARBA00023134"/>
    </source>
</evidence>
<dbReference type="PANTHER" id="PTHR34784:SF1">
    <property type="entry name" value="50S RIBOSOMAL PROTEIN L34"/>
    <property type="match status" value="1"/>
</dbReference>
<dbReference type="OrthoDB" id="193238at2759"/>
<dbReference type="EMBL" id="CP001577">
    <property type="protein sequence ID" value="ACO70260.1"/>
    <property type="molecule type" value="Genomic_DNA"/>
</dbReference>
<dbReference type="RefSeq" id="XP_002509002.1">
    <property type="nucleotide sequence ID" value="XM_002508956.1"/>
</dbReference>
<dbReference type="GeneID" id="8248126"/>
<dbReference type="Gene3D" id="3.30.1330.20">
    <property type="entry name" value="Tubulin/FtsZ, C-terminal domain"/>
    <property type="match status" value="1"/>
</dbReference>
<dbReference type="GO" id="GO:0005525">
    <property type="term" value="F:GTP binding"/>
    <property type="evidence" value="ECO:0007669"/>
    <property type="project" value="UniProtKB-KW"/>
</dbReference>
<protein>
    <submittedName>
        <fullName evidence="3">Uncharacterized protein</fullName>
    </submittedName>
</protein>
<accession>C1FIY6</accession>
<dbReference type="InterPro" id="IPR011719">
    <property type="entry name" value="CHP02058"/>
</dbReference>
<dbReference type="FunCoup" id="C1FIY6">
    <property type="interactions" value="30"/>
</dbReference>
<keyword evidence="2" id="KW-0342">GTP-binding</keyword>
<dbReference type="Proteomes" id="UP000002009">
    <property type="component" value="Chromosome 12"/>
</dbReference>
<evidence type="ECO:0000256" key="1">
    <source>
        <dbReference type="ARBA" id="ARBA00022741"/>
    </source>
</evidence>
<dbReference type="Pfam" id="PF09585">
    <property type="entry name" value="Lin0512_fam"/>
    <property type="match status" value="1"/>
</dbReference>
<gene>
    <name evidence="3" type="ORF">MICPUN_109289</name>
</gene>
<evidence type="ECO:0000313" key="3">
    <source>
        <dbReference type="EMBL" id="ACO70260.1"/>
    </source>
</evidence>
<reference evidence="3 4" key="1">
    <citation type="journal article" date="2009" name="Science">
        <title>Green evolution and dynamic adaptations revealed by genomes of the marine picoeukaryotes Micromonas.</title>
        <authorList>
            <person name="Worden A.Z."/>
            <person name="Lee J.H."/>
            <person name="Mock T."/>
            <person name="Rouze P."/>
            <person name="Simmons M.P."/>
            <person name="Aerts A.L."/>
            <person name="Allen A.E."/>
            <person name="Cuvelier M.L."/>
            <person name="Derelle E."/>
            <person name="Everett M.V."/>
            <person name="Foulon E."/>
            <person name="Grimwood J."/>
            <person name="Gundlach H."/>
            <person name="Henrissat B."/>
            <person name="Napoli C."/>
            <person name="McDonald S.M."/>
            <person name="Parker M.S."/>
            <person name="Rombauts S."/>
            <person name="Salamov A."/>
            <person name="Von Dassow P."/>
            <person name="Badger J.H."/>
            <person name="Coutinho P.M."/>
            <person name="Demir E."/>
            <person name="Dubchak I."/>
            <person name="Gentemann C."/>
            <person name="Eikrem W."/>
            <person name="Gready J.E."/>
            <person name="John U."/>
            <person name="Lanier W."/>
            <person name="Lindquist E.A."/>
            <person name="Lucas S."/>
            <person name="Mayer K.F."/>
            <person name="Moreau H."/>
            <person name="Not F."/>
            <person name="Otillar R."/>
            <person name="Panaud O."/>
            <person name="Pangilinan J."/>
            <person name="Paulsen I."/>
            <person name="Piegu B."/>
            <person name="Poliakov A."/>
            <person name="Robbens S."/>
            <person name="Schmutz J."/>
            <person name="Toulza E."/>
            <person name="Wyss T."/>
            <person name="Zelensky A."/>
            <person name="Zhou K."/>
            <person name="Armbrust E.V."/>
            <person name="Bhattacharya D."/>
            <person name="Goodenough U.W."/>
            <person name="Van de Peer Y."/>
            <person name="Grigoriev I.V."/>
        </authorList>
    </citation>
    <scope>NUCLEOTIDE SEQUENCE [LARGE SCALE GENOMIC DNA]</scope>
    <source>
        <strain evidence="4">RCC299 / NOUM17</strain>
    </source>
</reference>
<dbReference type="KEGG" id="mis:MICPUN_109289"/>
<dbReference type="InParanoid" id="C1FIY6"/>
<dbReference type="eggNOG" id="ENOG502RZVV">
    <property type="taxonomic scope" value="Eukaryota"/>
</dbReference>
<name>C1FIY6_MICCC</name>
<evidence type="ECO:0000313" key="4">
    <source>
        <dbReference type="Proteomes" id="UP000002009"/>
    </source>
</evidence>
<organism evidence="3 4">
    <name type="scientific">Micromonas commoda (strain RCC299 / NOUM17 / CCMP2709)</name>
    <name type="common">Picoplanktonic green alga</name>
    <dbReference type="NCBI Taxonomy" id="296587"/>
    <lineage>
        <taxon>Eukaryota</taxon>
        <taxon>Viridiplantae</taxon>
        <taxon>Chlorophyta</taxon>
        <taxon>Mamiellophyceae</taxon>
        <taxon>Mamiellales</taxon>
        <taxon>Mamiellaceae</taxon>
        <taxon>Micromonas</taxon>
    </lineage>
</organism>
<dbReference type="InterPro" id="IPR037103">
    <property type="entry name" value="Tubulin/FtsZ-like_C"/>
</dbReference>
<proteinExistence type="predicted"/>